<feature type="transmembrane region" description="Helical" evidence="7">
    <location>
        <begin position="294"/>
        <end position="317"/>
    </location>
</feature>
<proteinExistence type="predicted"/>
<dbReference type="EMBL" id="JAZHXI010000011">
    <property type="protein sequence ID" value="KAL2065980.1"/>
    <property type="molecule type" value="Genomic_DNA"/>
</dbReference>
<keyword evidence="4 7" id="KW-1133">Transmembrane helix</keyword>
<evidence type="ECO:0000313" key="8">
    <source>
        <dbReference type="EMBL" id="KAL2065980.1"/>
    </source>
</evidence>
<keyword evidence="5 7" id="KW-0472">Membrane</keyword>
<evidence type="ECO:0000256" key="7">
    <source>
        <dbReference type="SAM" id="Phobius"/>
    </source>
</evidence>
<feature type="transmembrane region" description="Helical" evidence="7">
    <location>
        <begin position="397"/>
        <end position="416"/>
    </location>
</feature>
<keyword evidence="2" id="KW-0813">Transport</keyword>
<dbReference type="Proteomes" id="UP001595075">
    <property type="component" value="Unassembled WGS sequence"/>
</dbReference>
<evidence type="ECO:0000256" key="2">
    <source>
        <dbReference type="ARBA" id="ARBA00022448"/>
    </source>
</evidence>
<dbReference type="PANTHER" id="PTHR43791:SF39">
    <property type="entry name" value="TRANSPORTER LIZ1_SEO1, PUTATIVE (AFU_ORTHOLOGUE AFUA_3G00980)-RELATED"/>
    <property type="match status" value="1"/>
</dbReference>
<evidence type="ECO:0000256" key="4">
    <source>
        <dbReference type="ARBA" id="ARBA00022989"/>
    </source>
</evidence>
<feature type="transmembrane region" description="Helical" evidence="7">
    <location>
        <begin position="367"/>
        <end position="385"/>
    </location>
</feature>
<organism evidence="8 9">
    <name type="scientific">Oculimacula yallundae</name>
    <dbReference type="NCBI Taxonomy" id="86028"/>
    <lineage>
        <taxon>Eukaryota</taxon>
        <taxon>Fungi</taxon>
        <taxon>Dikarya</taxon>
        <taxon>Ascomycota</taxon>
        <taxon>Pezizomycotina</taxon>
        <taxon>Leotiomycetes</taxon>
        <taxon>Helotiales</taxon>
        <taxon>Ploettnerulaceae</taxon>
        <taxon>Oculimacula</taxon>
    </lineage>
</organism>
<evidence type="ECO:0000256" key="6">
    <source>
        <dbReference type="SAM" id="MobiDB-lite"/>
    </source>
</evidence>
<dbReference type="InterPro" id="IPR011701">
    <property type="entry name" value="MFS"/>
</dbReference>
<evidence type="ECO:0000313" key="9">
    <source>
        <dbReference type="Proteomes" id="UP001595075"/>
    </source>
</evidence>
<feature type="region of interest" description="Disordered" evidence="6">
    <location>
        <begin position="1"/>
        <end position="27"/>
    </location>
</feature>
<feature type="transmembrane region" description="Helical" evidence="7">
    <location>
        <begin position="462"/>
        <end position="482"/>
    </location>
</feature>
<reference evidence="8 9" key="1">
    <citation type="journal article" date="2024" name="Commun. Biol.">
        <title>Comparative genomic analysis of thermophilic fungi reveals convergent evolutionary adaptations and gene losses.</title>
        <authorList>
            <person name="Steindorff A.S."/>
            <person name="Aguilar-Pontes M.V."/>
            <person name="Robinson A.J."/>
            <person name="Andreopoulos B."/>
            <person name="LaButti K."/>
            <person name="Kuo A."/>
            <person name="Mondo S."/>
            <person name="Riley R."/>
            <person name="Otillar R."/>
            <person name="Haridas S."/>
            <person name="Lipzen A."/>
            <person name="Grimwood J."/>
            <person name="Schmutz J."/>
            <person name="Clum A."/>
            <person name="Reid I.D."/>
            <person name="Moisan M.C."/>
            <person name="Butler G."/>
            <person name="Nguyen T.T.M."/>
            <person name="Dewar K."/>
            <person name="Conant G."/>
            <person name="Drula E."/>
            <person name="Henrissat B."/>
            <person name="Hansel C."/>
            <person name="Singer S."/>
            <person name="Hutchinson M.I."/>
            <person name="de Vries R.P."/>
            <person name="Natvig D.O."/>
            <person name="Powell A.J."/>
            <person name="Tsang A."/>
            <person name="Grigoriev I.V."/>
        </authorList>
    </citation>
    <scope>NUCLEOTIDE SEQUENCE [LARGE SCALE GENOMIC DNA]</scope>
    <source>
        <strain evidence="8 9">CBS 494.80</strain>
    </source>
</reference>
<keyword evidence="3 7" id="KW-0812">Transmembrane</keyword>
<feature type="region of interest" description="Disordered" evidence="6">
    <location>
        <begin position="490"/>
        <end position="524"/>
    </location>
</feature>
<feature type="transmembrane region" description="Helical" evidence="7">
    <location>
        <begin position="222"/>
        <end position="244"/>
    </location>
</feature>
<gene>
    <name evidence="8" type="ORF">VTL71DRAFT_2051</name>
</gene>
<dbReference type="SUPFAM" id="SSF103473">
    <property type="entry name" value="MFS general substrate transporter"/>
    <property type="match status" value="1"/>
</dbReference>
<sequence>MGVPPTTVATSTEVSSPALSPAGISNGIDTSTQNRTWRSYLWDTWDKSPEERRLIRKIDCTLVLFGFLGNFSKFIDRANLQTAFVSGMKEEMHLYGNELNYAHTAYNVGMMVALWPSALILVRTNPRWYIPSIQLGWTICTFGQAFMHTPTQMYALRALTGVFSTGHYSGIMYLGGSWYQKGELARRLALMNTASQIGPMVNSYLQSAAYVSLSGKNGLSGWRWLMLLDGIISIVILAPQYFLLSEVPSKLKSNFMFSQAEVDLAQARMPKEGTVTQGAFTWAQVLHWFTIPEVWILWVISVCNMIGMQPSLSLNFWFKAWNTISPGSFTVPQINNYTTPMYAIIMTTTVSLAWISDTWLKGRRWPPMVFGCTLNAIIVLILAATPVFPENKAGRWFLYYNSGWGASANCMFWAWTNEILAGDPATRAFALAGLNVWGSVAVATVPLAVFKTVDQPAVVTGNYVSASFLLLQASLAVLLAWMMHKRTERNKRHGTEDEAATNTDIKSVGGSAEDVVVTDRKSEL</sequence>
<protein>
    <recommendedName>
        <fullName evidence="10">MFS general substrate transporter</fullName>
    </recommendedName>
</protein>
<dbReference type="InterPro" id="IPR036259">
    <property type="entry name" value="MFS_trans_sf"/>
</dbReference>
<feature type="transmembrane region" description="Helical" evidence="7">
    <location>
        <begin position="154"/>
        <end position="174"/>
    </location>
</feature>
<evidence type="ECO:0000256" key="5">
    <source>
        <dbReference type="ARBA" id="ARBA00023136"/>
    </source>
</evidence>
<dbReference type="Pfam" id="PF07690">
    <property type="entry name" value="MFS_1"/>
    <property type="match status" value="1"/>
</dbReference>
<feature type="compositionally biased region" description="Polar residues" evidence="6">
    <location>
        <begin position="7"/>
        <end position="18"/>
    </location>
</feature>
<comment type="subcellular location">
    <subcellularLocation>
        <location evidence="1">Membrane</location>
        <topology evidence="1">Multi-pass membrane protein</topology>
    </subcellularLocation>
</comment>
<evidence type="ECO:0000256" key="1">
    <source>
        <dbReference type="ARBA" id="ARBA00004141"/>
    </source>
</evidence>
<feature type="transmembrane region" description="Helical" evidence="7">
    <location>
        <begin position="428"/>
        <end position="450"/>
    </location>
</feature>
<dbReference type="Gene3D" id="1.20.1250.20">
    <property type="entry name" value="MFS general substrate transporter like domains"/>
    <property type="match status" value="1"/>
</dbReference>
<accession>A0ABR4C8B3</accession>
<keyword evidence="9" id="KW-1185">Reference proteome</keyword>
<evidence type="ECO:0000256" key="3">
    <source>
        <dbReference type="ARBA" id="ARBA00022692"/>
    </source>
</evidence>
<name>A0ABR4C8B3_9HELO</name>
<dbReference type="PANTHER" id="PTHR43791">
    <property type="entry name" value="PERMEASE-RELATED"/>
    <property type="match status" value="1"/>
</dbReference>
<evidence type="ECO:0008006" key="10">
    <source>
        <dbReference type="Google" id="ProtNLM"/>
    </source>
</evidence>
<feature type="transmembrane region" description="Helical" evidence="7">
    <location>
        <begin position="337"/>
        <end position="355"/>
    </location>
</feature>
<comment type="caution">
    <text evidence="8">The sequence shown here is derived from an EMBL/GenBank/DDBJ whole genome shotgun (WGS) entry which is preliminary data.</text>
</comment>